<gene>
    <name evidence="2" type="ORF">BSIN_1750</name>
</gene>
<evidence type="ECO:0000256" key="1">
    <source>
        <dbReference type="SAM" id="MobiDB-lite"/>
    </source>
</evidence>
<protein>
    <submittedName>
        <fullName evidence="2">Uncharacterized protein</fullName>
    </submittedName>
</protein>
<proteinExistence type="predicted"/>
<evidence type="ECO:0000313" key="2">
    <source>
        <dbReference type="EMBL" id="SMF98465.1"/>
    </source>
</evidence>
<evidence type="ECO:0000313" key="3">
    <source>
        <dbReference type="Proteomes" id="UP000198460"/>
    </source>
</evidence>
<accession>A0A238GZQ8</accession>
<dbReference type="AlphaFoldDB" id="A0A238GZQ8"/>
<name>A0A238GZQ8_9BURK</name>
<dbReference type="Proteomes" id="UP000198460">
    <property type="component" value="Unassembled WGS sequence"/>
</dbReference>
<feature type="region of interest" description="Disordered" evidence="1">
    <location>
        <begin position="33"/>
        <end position="58"/>
    </location>
</feature>
<sequence>MTSAHLIHARCVRLVRFCIRGPTRAGATFDSRADCENETGSKTTRSRNRTRLAGTHRENAKPLFVL</sequence>
<dbReference type="EMBL" id="FXAN01000025">
    <property type="protein sequence ID" value="SMF98465.1"/>
    <property type="molecule type" value="Genomic_DNA"/>
</dbReference>
<reference evidence="2 3" key="1">
    <citation type="submission" date="2017-04" db="EMBL/GenBank/DDBJ databases">
        <authorList>
            <person name="Afonso C.L."/>
            <person name="Miller P.J."/>
            <person name="Scott M.A."/>
            <person name="Spackman E."/>
            <person name="Goraichik I."/>
            <person name="Dimitrov K.M."/>
            <person name="Suarez D.L."/>
            <person name="Swayne D.E."/>
        </authorList>
    </citation>
    <scope>NUCLEOTIDE SEQUENCE [LARGE SCALE GENOMIC DNA]</scope>
    <source>
        <strain evidence="2">LMG 28154</strain>
    </source>
</reference>
<organism evidence="2 3">
    <name type="scientific">Burkholderia singularis</name>
    <dbReference type="NCBI Taxonomy" id="1503053"/>
    <lineage>
        <taxon>Bacteria</taxon>
        <taxon>Pseudomonadati</taxon>
        <taxon>Pseudomonadota</taxon>
        <taxon>Betaproteobacteria</taxon>
        <taxon>Burkholderiales</taxon>
        <taxon>Burkholderiaceae</taxon>
        <taxon>Burkholderia</taxon>
        <taxon>pseudomallei group</taxon>
    </lineage>
</organism>